<dbReference type="PROSITE" id="PS51192">
    <property type="entry name" value="HELICASE_ATP_BIND_1"/>
    <property type="match status" value="1"/>
</dbReference>
<evidence type="ECO:0000256" key="5">
    <source>
        <dbReference type="ARBA" id="ARBA00022806"/>
    </source>
</evidence>
<dbReference type="InterPro" id="IPR036388">
    <property type="entry name" value="WH-like_DNA-bd_sf"/>
</dbReference>
<gene>
    <name evidence="15" type="ORF">SAMN05660493_03311</name>
</gene>
<dbReference type="STRING" id="1121284.SAMN05660493_03311"/>
<dbReference type="GO" id="GO:0006281">
    <property type="term" value="P:DNA repair"/>
    <property type="evidence" value="ECO:0007669"/>
    <property type="project" value="TreeGrafter"/>
</dbReference>
<dbReference type="InterPro" id="IPR004589">
    <property type="entry name" value="DNA_helicase_ATP-dep_RecQ"/>
</dbReference>
<keyword evidence="16" id="KW-1185">Reference proteome</keyword>
<dbReference type="GO" id="GO:0005737">
    <property type="term" value="C:cytoplasm"/>
    <property type="evidence" value="ECO:0007669"/>
    <property type="project" value="TreeGrafter"/>
</dbReference>
<evidence type="ECO:0000313" key="15">
    <source>
        <dbReference type="EMBL" id="SIT98933.1"/>
    </source>
</evidence>
<evidence type="ECO:0000256" key="8">
    <source>
        <dbReference type="ARBA" id="ARBA00023235"/>
    </source>
</evidence>
<evidence type="ECO:0000256" key="1">
    <source>
        <dbReference type="ARBA" id="ARBA00005446"/>
    </source>
</evidence>
<keyword evidence="8" id="KW-0413">Isomerase</keyword>
<proteinExistence type="inferred from homology"/>
<accession>A0A1U7PZW4</accession>
<evidence type="ECO:0000313" key="16">
    <source>
        <dbReference type="Proteomes" id="UP000187261"/>
    </source>
</evidence>
<dbReference type="InterPro" id="IPR001650">
    <property type="entry name" value="Helicase_C-like"/>
</dbReference>
<sequence>MFSSQKSKEQLIGQTLNQFWGYAGFHSVQKEIILSILDGNDTLALLPTGGGKSLCYQLPALVLEGTCLVISPLLALMRDQVDALQSRGIEAEFLSSELDEFDEESIYNRCKNGLVKILYVSPERLQNQLFIRSMQDIDISFIAVDEAHCISEWGQDFRPSYRNIKIFRSEFKNVPCLALTATATHKVEDEIIQKLGLHRPNIYKKSFNRSNLNIILENTSDKYNRILQFLRQNSASGIIYTRTRRDAEELSHFIKQNNFANIDFFHAGLNSADKEKLQKRWLSSRYHVLVSTNAFGMGIDKDDVKFVIHLSPSSTIENYYQEIGRAGRDGEEALALTLWNEQEITNIDNTFQNQIPHKAEYEKIIIFLYSVFQIADQDLSERTFQLDVLRLKNLTKLSVAKIKNVLNFLNNQELIFYKSNVSTSSVISFVKSDELDQLAAADAYFMEMLFRNLPGLSIQKVHFSEAAFCKKNGVDFQKFKEKLLQMQKAGYLEYLDGSQNSIKFLKPRNDRLLFGEYWSLFYQIQKNKLRKWEENKFYIRDTDFCKMKLILNYFGEKDAENCGKCSVCRKRNNSKRTLSSDITLQLSARPMSLDEMSANLHFYSKENIRETLIFLLDIGKVKMLNYKTYMLNQ</sequence>
<dbReference type="SMART" id="SM00490">
    <property type="entry name" value="HELICc"/>
    <property type="match status" value="1"/>
</dbReference>
<dbReference type="PANTHER" id="PTHR13710">
    <property type="entry name" value="DNA HELICASE RECQ FAMILY MEMBER"/>
    <property type="match status" value="1"/>
</dbReference>
<evidence type="ECO:0000256" key="9">
    <source>
        <dbReference type="ARBA" id="ARBA00034617"/>
    </source>
</evidence>
<protein>
    <recommendedName>
        <fullName evidence="11">ATP-dependent DNA helicase RecQ</fullName>
        <ecNumber evidence="10">5.6.2.4</ecNumber>
    </recommendedName>
    <alternativeName>
        <fullName evidence="12">DNA 3'-5' helicase RecQ</fullName>
    </alternativeName>
</protein>
<dbReference type="NCBIfam" id="TIGR00614">
    <property type="entry name" value="recQ_fam"/>
    <property type="match status" value="1"/>
</dbReference>
<evidence type="ECO:0000256" key="10">
    <source>
        <dbReference type="ARBA" id="ARBA00034808"/>
    </source>
</evidence>
<reference evidence="16" key="1">
    <citation type="submission" date="2016-10" db="EMBL/GenBank/DDBJ databases">
        <authorList>
            <person name="Varghese N."/>
            <person name="Submissions S."/>
        </authorList>
    </citation>
    <scope>NUCLEOTIDE SEQUENCE [LARGE SCALE GENOMIC DNA]</scope>
    <source>
        <strain evidence="16">DSM 19482</strain>
    </source>
</reference>
<dbReference type="Pfam" id="PF16124">
    <property type="entry name" value="RecQ_Zn_bind"/>
    <property type="match status" value="1"/>
</dbReference>
<dbReference type="InterPro" id="IPR011545">
    <property type="entry name" value="DEAD/DEAH_box_helicase_dom"/>
</dbReference>
<evidence type="ECO:0000256" key="12">
    <source>
        <dbReference type="ARBA" id="ARBA00044550"/>
    </source>
</evidence>
<feature type="domain" description="Helicase ATP-binding" evidence="13">
    <location>
        <begin position="33"/>
        <end position="201"/>
    </location>
</feature>
<dbReference type="PROSITE" id="PS51194">
    <property type="entry name" value="HELICASE_CTER"/>
    <property type="match status" value="1"/>
</dbReference>
<keyword evidence="4" id="KW-0378">Hydrolase</keyword>
<dbReference type="GO" id="GO:0043590">
    <property type="term" value="C:bacterial nucleoid"/>
    <property type="evidence" value="ECO:0007669"/>
    <property type="project" value="TreeGrafter"/>
</dbReference>
<dbReference type="EC" id="5.6.2.4" evidence="10"/>
<dbReference type="CDD" id="cd17920">
    <property type="entry name" value="DEXHc_RecQ"/>
    <property type="match status" value="1"/>
</dbReference>
<dbReference type="EMBL" id="FTPU01000077">
    <property type="protein sequence ID" value="SIT98933.1"/>
    <property type="molecule type" value="Genomic_DNA"/>
</dbReference>
<dbReference type="FunFam" id="3.40.50.300:FF:000296">
    <property type="entry name" value="ATP-dependent DNA helicase RecQ"/>
    <property type="match status" value="1"/>
</dbReference>
<dbReference type="SUPFAM" id="SSF52540">
    <property type="entry name" value="P-loop containing nucleoside triphosphate hydrolases"/>
    <property type="match status" value="1"/>
</dbReference>
<evidence type="ECO:0000256" key="11">
    <source>
        <dbReference type="ARBA" id="ARBA00044535"/>
    </source>
</evidence>
<evidence type="ECO:0000256" key="3">
    <source>
        <dbReference type="ARBA" id="ARBA00022741"/>
    </source>
</evidence>
<evidence type="ECO:0000256" key="7">
    <source>
        <dbReference type="ARBA" id="ARBA00023125"/>
    </source>
</evidence>
<dbReference type="InterPro" id="IPR032284">
    <property type="entry name" value="RecQ_Zn-bd"/>
</dbReference>
<dbReference type="Proteomes" id="UP000187261">
    <property type="component" value="Unassembled WGS sequence"/>
</dbReference>
<dbReference type="PANTHER" id="PTHR13710:SF105">
    <property type="entry name" value="ATP-DEPENDENT DNA HELICASE Q1"/>
    <property type="match status" value="1"/>
</dbReference>
<feature type="domain" description="Helicase C-terminal" evidence="14">
    <location>
        <begin position="211"/>
        <end position="380"/>
    </location>
</feature>
<keyword evidence="7" id="KW-0238">DNA-binding</keyword>
<dbReference type="Pfam" id="PF00271">
    <property type="entry name" value="Helicase_C"/>
    <property type="match status" value="1"/>
</dbReference>
<dbReference type="GO" id="GO:0046872">
    <property type="term" value="F:metal ion binding"/>
    <property type="evidence" value="ECO:0007669"/>
    <property type="project" value="UniProtKB-KW"/>
</dbReference>
<evidence type="ECO:0000256" key="4">
    <source>
        <dbReference type="ARBA" id="ARBA00022801"/>
    </source>
</evidence>
<dbReference type="GO" id="GO:0006310">
    <property type="term" value="P:DNA recombination"/>
    <property type="evidence" value="ECO:0007669"/>
    <property type="project" value="InterPro"/>
</dbReference>
<dbReference type="OrthoDB" id="9763310at2"/>
<dbReference type="RefSeq" id="WP_076784588.1">
    <property type="nucleotide sequence ID" value="NZ_FTPU01000077.1"/>
</dbReference>
<dbReference type="GO" id="GO:0043138">
    <property type="term" value="F:3'-5' DNA helicase activity"/>
    <property type="evidence" value="ECO:0007669"/>
    <property type="project" value="UniProtKB-EC"/>
</dbReference>
<dbReference type="Gene3D" id="1.10.10.10">
    <property type="entry name" value="Winged helix-like DNA-binding domain superfamily/Winged helix DNA-binding domain"/>
    <property type="match status" value="1"/>
</dbReference>
<dbReference type="GO" id="GO:0009378">
    <property type="term" value="F:four-way junction helicase activity"/>
    <property type="evidence" value="ECO:0007669"/>
    <property type="project" value="TreeGrafter"/>
</dbReference>
<evidence type="ECO:0000259" key="13">
    <source>
        <dbReference type="PROSITE" id="PS51192"/>
    </source>
</evidence>
<dbReference type="SMART" id="SM00487">
    <property type="entry name" value="DEXDc"/>
    <property type="match status" value="1"/>
</dbReference>
<comment type="catalytic activity">
    <reaction evidence="9">
        <text>Couples ATP hydrolysis with the unwinding of duplex DNA by translocating in the 3'-5' direction.</text>
        <dbReference type="EC" id="5.6.2.4"/>
    </reaction>
</comment>
<dbReference type="GO" id="GO:0016787">
    <property type="term" value="F:hydrolase activity"/>
    <property type="evidence" value="ECO:0007669"/>
    <property type="project" value="UniProtKB-KW"/>
</dbReference>
<dbReference type="AlphaFoldDB" id="A0A1U7PZW4"/>
<dbReference type="InterPro" id="IPR027417">
    <property type="entry name" value="P-loop_NTPase"/>
</dbReference>
<dbReference type="GO" id="GO:0003677">
    <property type="term" value="F:DNA binding"/>
    <property type="evidence" value="ECO:0007669"/>
    <property type="project" value="UniProtKB-KW"/>
</dbReference>
<keyword evidence="2" id="KW-0479">Metal-binding</keyword>
<dbReference type="GO" id="GO:0005524">
    <property type="term" value="F:ATP binding"/>
    <property type="evidence" value="ECO:0007669"/>
    <property type="project" value="UniProtKB-KW"/>
</dbReference>
<keyword evidence="6" id="KW-0067">ATP-binding</keyword>
<dbReference type="Gene3D" id="3.40.50.300">
    <property type="entry name" value="P-loop containing nucleotide triphosphate hydrolases"/>
    <property type="match status" value="2"/>
</dbReference>
<dbReference type="InterPro" id="IPR014001">
    <property type="entry name" value="Helicase_ATP-bd"/>
</dbReference>
<evidence type="ECO:0000259" key="14">
    <source>
        <dbReference type="PROSITE" id="PS51194"/>
    </source>
</evidence>
<name>A0A1U7PZW4_9FLAO</name>
<evidence type="ECO:0000256" key="2">
    <source>
        <dbReference type="ARBA" id="ARBA00022723"/>
    </source>
</evidence>
<dbReference type="GO" id="GO:0030894">
    <property type="term" value="C:replisome"/>
    <property type="evidence" value="ECO:0007669"/>
    <property type="project" value="TreeGrafter"/>
</dbReference>
<comment type="similarity">
    <text evidence="1">Belongs to the helicase family. RecQ subfamily.</text>
</comment>
<dbReference type="Pfam" id="PF00270">
    <property type="entry name" value="DEAD"/>
    <property type="match status" value="1"/>
</dbReference>
<keyword evidence="5 15" id="KW-0347">Helicase</keyword>
<evidence type="ECO:0000256" key="6">
    <source>
        <dbReference type="ARBA" id="ARBA00022840"/>
    </source>
</evidence>
<organism evidence="15 16">
    <name type="scientific">Epilithonimonas bovis DSM 19482</name>
    <dbReference type="NCBI Taxonomy" id="1121284"/>
    <lineage>
        <taxon>Bacteria</taxon>
        <taxon>Pseudomonadati</taxon>
        <taxon>Bacteroidota</taxon>
        <taxon>Flavobacteriia</taxon>
        <taxon>Flavobacteriales</taxon>
        <taxon>Weeksellaceae</taxon>
        <taxon>Chryseobacterium group</taxon>
        <taxon>Epilithonimonas</taxon>
    </lineage>
</organism>
<keyword evidence="3" id="KW-0547">Nucleotide-binding</keyword>